<protein>
    <recommendedName>
        <fullName evidence="3">DUF2383 domain-containing protein</fullName>
    </recommendedName>
</protein>
<dbReference type="AlphaFoldDB" id="A0ABD5I3B1"/>
<dbReference type="EMBL" id="JAWQCK010000007">
    <property type="protein sequence ID" value="MDW9211637.1"/>
    <property type="molecule type" value="Genomic_DNA"/>
</dbReference>
<proteinExistence type="predicted"/>
<name>A0ABD5I3B1_BACTU</name>
<evidence type="ECO:0000313" key="2">
    <source>
        <dbReference type="Proteomes" id="UP001272716"/>
    </source>
</evidence>
<reference evidence="1 2" key="1">
    <citation type="submission" date="2023-10" db="EMBL/GenBank/DDBJ databases">
        <title>Draft Genome Sequence of Bacillus thuringiensis serovar. toumanoffi 4059: Identification of a Novel Cry Protein Candidate.</title>
        <authorList>
            <person name="Murdoch R.W."/>
            <person name="Gemler B."/>
            <person name="Heater B.S."/>
        </authorList>
    </citation>
    <scope>NUCLEOTIDE SEQUENCE [LARGE SCALE GENOMIC DNA]</scope>
    <source>
        <strain evidence="1 2">4059</strain>
    </source>
</reference>
<accession>A0ABD5I3B1</accession>
<gene>
    <name evidence="1" type="ORF">BTTOUR_23110</name>
</gene>
<evidence type="ECO:0000313" key="1">
    <source>
        <dbReference type="EMBL" id="MDW9211637.1"/>
    </source>
</evidence>
<comment type="caution">
    <text evidence="1">The sequence shown here is derived from an EMBL/GenBank/DDBJ whole genome shotgun (WGS) entry which is preliminary data.</text>
</comment>
<organism evidence="1 2">
    <name type="scientific">Bacillus thuringiensis serovar toumanoffi</name>
    <dbReference type="NCBI Taxonomy" id="180862"/>
    <lineage>
        <taxon>Bacteria</taxon>
        <taxon>Bacillati</taxon>
        <taxon>Bacillota</taxon>
        <taxon>Bacilli</taxon>
        <taxon>Bacillales</taxon>
        <taxon>Bacillaceae</taxon>
        <taxon>Bacillus</taxon>
        <taxon>Bacillus cereus group</taxon>
    </lineage>
</organism>
<dbReference type="RefSeq" id="WP_001033161.1">
    <property type="nucleotide sequence ID" value="NZ_JAWQCK010000007.1"/>
</dbReference>
<sequence length="64" mass="7297">MNKIFEELINELNQSISENEKLADTAHEKGDMGLAGYHRGVCDSNRDFALKLAKLIPRHHQIVH</sequence>
<dbReference type="Proteomes" id="UP001272716">
    <property type="component" value="Unassembled WGS sequence"/>
</dbReference>
<evidence type="ECO:0008006" key="3">
    <source>
        <dbReference type="Google" id="ProtNLM"/>
    </source>
</evidence>